<dbReference type="AlphaFoldDB" id="T1JM31"/>
<dbReference type="CDD" id="cd06366">
    <property type="entry name" value="PBP1_GABAb_receptor"/>
    <property type="match status" value="1"/>
</dbReference>
<evidence type="ECO:0000256" key="9">
    <source>
        <dbReference type="ARBA" id="ARBA00023180"/>
    </source>
</evidence>
<dbReference type="GO" id="GO:0007214">
    <property type="term" value="P:gamma-aminobutyric acid signaling pathway"/>
    <property type="evidence" value="ECO:0007669"/>
    <property type="project" value="TreeGrafter"/>
</dbReference>
<evidence type="ECO:0000256" key="2">
    <source>
        <dbReference type="ARBA" id="ARBA00022475"/>
    </source>
</evidence>
<evidence type="ECO:0000256" key="7">
    <source>
        <dbReference type="ARBA" id="ARBA00023136"/>
    </source>
</evidence>
<evidence type="ECO:0000256" key="13">
    <source>
        <dbReference type="SAM" id="Phobius"/>
    </source>
</evidence>
<evidence type="ECO:0000256" key="1">
    <source>
        <dbReference type="ARBA" id="ARBA00004651"/>
    </source>
</evidence>
<feature type="transmembrane region" description="Helical" evidence="13">
    <location>
        <begin position="487"/>
        <end position="507"/>
    </location>
</feature>
<dbReference type="InterPro" id="IPR000337">
    <property type="entry name" value="GPCR_3"/>
</dbReference>
<sequence length="762" mass="87016">ENITANFISLTTLKPLTADDQENKTWEIPENDNNVTSNVTEDSEGNNTGKIPLYIQGLFELNAGGRYISGESDLAAANLAVKHINEQDVLPQYQVILHVNDSKCDSGAAVDAIFHALYQKPQIIMLLGTGCSHVTVKLAQIVTRWNLLQVSYGSRTPALSDRNNFPFFFRTIAPDKSHNRARRKFLQKFNWDTIAILHQDHYVTSLEANDLIAVLEQANITIATTVHFVEENFREQLQQLKLRDLRIIIGRFSANMATKLFCEAYHLGMYGAGYVWLLQSDCIEPWWVNVKEINCTLKQMMLATEGFIAMKSHNGIIGTEKSIANLTYDEFVDHFNKTGYILTSTAPLAYDAMWLMALTLKNASQQWMEEGSQLNLSHFNYRYKEMALMWRQIMENIEFLGVSGPLFFTGADRVGISAFYQKQGNAMKKIAMHFPAKRLLDFNCRNCVPIIWTGCILVYSGIILLAFDHATLPNDKFYATVCTGRAVLFSTGFSLAFGSMFLKTYRVHQIFLQSKSLKKSWILHDQHLIPLVCVLLLLDIILIGLWIIIDPLRRSLRNLPLEISEEDHHLAYLPQVEVCSSKHIEKWLGSFYVYKGLLLVVGCYMAWETRNVTIPALNDSKYIGLSVYNVVIASSSIVVIARLLFQYKTLSYIIVATIIFASTTMTLCLLFVPKLLSIWTREDEKNVITNTMGLKLECNTRRFVIDEVQESYYRARVQNKVYKRELLQLQKEAKRLEQLLDELEKPNEMKKISVCAKNDVNM</sequence>
<dbReference type="PRINTS" id="PR01176">
    <property type="entry name" value="GABABRECEPTR"/>
</dbReference>
<feature type="transmembrane region" description="Helical" evidence="13">
    <location>
        <begin position="447"/>
        <end position="467"/>
    </location>
</feature>
<keyword evidence="4" id="KW-0732">Signal</keyword>
<evidence type="ECO:0000259" key="14">
    <source>
        <dbReference type="PROSITE" id="PS50259"/>
    </source>
</evidence>
<evidence type="ECO:0000256" key="10">
    <source>
        <dbReference type="ARBA" id="ARBA00023224"/>
    </source>
</evidence>
<keyword evidence="3 13" id="KW-0812">Transmembrane</keyword>
<dbReference type="PANTHER" id="PTHR10519:SF46">
    <property type="entry name" value="METABOTROPIC GABA-B RECEPTOR SUBTYPE 3, ISOFORM A"/>
    <property type="match status" value="1"/>
</dbReference>
<dbReference type="GO" id="GO:0038039">
    <property type="term" value="C:G protein-coupled receptor heterodimeric complex"/>
    <property type="evidence" value="ECO:0007669"/>
    <property type="project" value="TreeGrafter"/>
</dbReference>
<dbReference type="eggNOG" id="KOG1055">
    <property type="taxonomic scope" value="Eukaryota"/>
</dbReference>
<dbReference type="PRINTS" id="PR01177">
    <property type="entry name" value="GABAB1RECPTR"/>
</dbReference>
<evidence type="ECO:0000256" key="5">
    <source>
        <dbReference type="ARBA" id="ARBA00022989"/>
    </source>
</evidence>
<dbReference type="CDD" id="cd15047">
    <property type="entry name" value="7tmC_GABA-B-like"/>
    <property type="match status" value="1"/>
</dbReference>
<dbReference type="InterPro" id="IPR002455">
    <property type="entry name" value="GPCR3_GABA-B"/>
</dbReference>
<keyword evidence="7 13" id="KW-0472">Membrane</keyword>
<keyword evidence="9" id="KW-0325">Glycoprotein</keyword>
<dbReference type="Proteomes" id="UP000014500">
    <property type="component" value="Unassembled WGS sequence"/>
</dbReference>
<keyword evidence="2" id="KW-1003">Cell membrane</keyword>
<name>T1JM31_STRMM</name>
<reference evidence="15" key="2">
    <citation type="submission" date="2015-02" db="UniProtKB">
        <authorList>
            <consortium name="EnsemblMetazoa"/>
        </authorList>
    </citation>
    <scope>IDENTIFICATION</scope>
</reference>
<comment type="subcellular location">
    <subcellularLocation>
        <location evidence="1">Cell membrane</location>
        <topology evidence="1">Multi-pass membrane protein</topology>
    </subcellularLocation>
</comment>
<evidence type="ECO:0000256" key="8">
    <source>
        <dbReference type="ARBA" id="ARBA00023170"/>
    </source>
</evidence>
<evidence type="ECO:0000256" key="6">
    <source>
        <dbReference type="ARBA" id="ARBA00023040"/>
    </source>
</evidence>
<dbReference type="GO" id="GO:0004965">
    <property type="term" value="F:G protein-coupled GABA receptor activity"/>
    <property type="evidence" value="ECO:0007669"/>
    <property type="project" value="InterPro"/>
</dbReference>
<dbReference type="EnsemblMetazoa" id="SMAR014911-RA">
    <property type="protein sequence ID" value="SMAR014911-PA"/>
    <property type="gene ID" value="SMAR014911"/>
</dbReference>
<dbReference type="InterPro" id="IPR017978">
    <property type="entry name" value="GPCR_3_C"/>
</dbReference>
<dbReference type="PhylomeDB" id="T1JM31"/>
<evidence type="ECO:0000313" key="16">
    <source>
        <dbReference type="Proteomes" id="UP000014500"/>
    </source>
</evidence>
<keyword evidence="10" id="KW-0807">Transducer</keyword>
<keyword evidence="8" id="KW-0675">Receptor</keyword>
<keyword evidence="12" id="KW-0175">Coiled coil</keyword>
<dbReference type="Pfam" id="PF00003">
    <property type="entry name" value="7tm_3"/>
    <property type="match status" value="1"/>
</dbReference>
<evidence type="ECO:0000256" key="12">
    <source>
        <dbReference type="SAM" id="Coils"/>
    </source>
</evidence>
<feature type="transmembrane region" description="Helical" evidence="13">
    <location>
        <begin position="627"/>
        <end position="645"/>
    </location>
</feature>
<feature type="transmembrane region" description="Helical" evidence="13">
    <location>
        <begin position="591"/>
        <end position="607"/>
    </location>
</feature>
<reference evidence="16" key="1">
    <citation type="submission" date="2011-05" db="EMBL/GenBank/DDBJ databases">
        <authorList>
            <person name="Richards S.R."/>
            <person name="Qu J."/>
            <person name="Jiang H."/>
            <person name="Jhangiani S.N."/>
            <person name="Agravi P."/>
            <person name="Goodspeed R."/>
            <person name="Gross S."/>
            <person name="Mandapat C."/>
            <person name="Jackson L."/>
            <person name="Mathew T."/>
            <person name="Pu L."/>
            <person name="Thornton R."/>
            <person name="Saada N."/>
            <person name="Wilczek-Boney K.B."/>
            <person name="Lee S."/>
            <person name="Kovar C."/>
            <person name="Wu Y."/>
            <person name="Scherer S.E."/>
            <person name="Worley K.C."/>
            <person name="Muzny D.M."/>
            <person name="Gibbs R."/>
        </authorList>
    </citation>
    <scope>NUCLEOTIDE SEQUENCE</scope>
    <source>
        <strain evidence="16">Brora</strain>
    </source>
</reference>
<evidence type="ECO:0000256" key="11">
    <source>
        <dbReference type="ARBA" id="ARBA00073785"/>
    </source>
</evidence>
<dbReference type="PANTHER" id="PTHR10519">
    <property type="entry name" value="GABA-B RECEPTOR"/>
    <property type="match status" value="1"/>
</dbReference>
<feature type="coiled-coil region" evidence="12">
    <location>
        <begin position="719"/>
        <end position="746"/>
    </location>
</feature>
<dbReference type="SUPFAM" id="SSF53822">
    <property type="entry name" value="Periplasmic binding protein-like I"/>
    <property type="match status" value="1"/>
</dbReference>
<dbReference type="STRING" id="126957.T1JM31"/>
<dbReference type="PROSITE" id="PS50259">
    <property type="entry name" value="G_PROTEIN_RECEP_F3_4"/>
    <property type="match status" value="1"/>
</dbReference>
<accession>T1JM31</accession>
<proteinExistence type="predicted"/>
<dbReference type="FunFam" id="3.40.50.2300:FF:000063">
    <property type="entry name" value="Gamma-aminobutyric acid type B receptor subunit"/>
    <property type="match status" value="1"/>
</dbReference>
<dbReference type="Pfam" id="PF01094">
    <property type="entry name" value="ANF_receptor"/>
    <property type="match status" value="1"/>
</dbReference>
<keyword evidence="6" id="KW-0297">G-protein coupled receptor</keyword>
<dbReference type="EMBL" id="JH431244">
    <property type="status" value="NOT_ANNOTATED_CDS"/>
    <property type="molecule type" value="Genomic_DNA"/>
</dbReference>
<evidence type="ECO:0000256" key="3">
    <source>
        <dbReference type="ARBA" id="ARBA00022692"/>
    </source>
</evidence>
<dbReference type="InterPro" id="IPR001828">
    <property type="entry name" value="ANF_lig-bd_rcpt"/>
</dbReference>
<evidence type="ECO:0000313" key="15">
    <source>
        <dbReference type="EnsemblMetazoa" id="SMAR014911-PA"/>
    </source>
</evidence>
<keyword evidence="16" id="KW-1185">Reference proteome</keyword>
<dbReference type="HOGENOM" id="CLU_005789_1_0_1"/>
<feature type="transmembrane region" description="Helical" evidence="13">
    <location>
        <begin position="528"/>
        <end position="549"/>
    </location>
</feature>
<dbReference type="OMA" id="IFDPMER"/>
<feature type="transmembrane region" description="Helical" evidence="13">
    <location>
        <begin position="651"/>
        <end position="672"/>
    </location>
</feature>
<feature type="domain" description="G-protein coupled receptors family 3 profile" evidence="14">
    <location>
        <begin position="480"/>
        <end position="685"/>
    </location>
</feature>
<dbReference type="Gene3D" id="3.40.50.2300">
    <property type="match status" value="2"/>
</dbReference>
<dbReference type="FunFam" id="3.40.50.2300:FF:000751">
    <property type="match status" value="1"/>
</dbReference>
<organism evidence="15 16">
    <name type="scientific">Strigamia maritima</name>
    <name type="common">European centipede</name>
    <name type="synonym">Geophilus maritimus</name>
    <dbReference type="NCBI Taxonomy" id="126957"/>
    <lineage>
        <taxon>Eukaryota</taxon>
        <taxon>Metazoa</taxon>
        <taxon>Ecdysozoa</taxon>
        <taxon>Arthropoda</taxon>
        <taxon>Myriapoda</taxon>
        <taxon>Chilopoda</taxon>
        <taxon>Pleurostigmophora</taxon>
        <taxon>Geophilomorpha</taxon>
        <taxon>Linotaeniidae</taxon>
        <taxon>Strigamia</taxon>
    </lineage>
</organism>
<dbReference type="PRINTS" id="PR00248">
    <property type="entry name" value="GPCRMGR"/>
</dbReference>
<keyword evidence="5 13" id="KW-1133">Transmembrane helix</keyword>
<dbReference type="InterPro" id="IPR028082">
    <property type="entry name" value="Peripla_BP_I"/>
</dbReference>
<evidence type="ECO:0000256" key="4">
    <source>
        <dbReference type="ARBA" id="ARBA00022729"/>
    </source>
</evidence>
<protein>
    <recommendedName>
        <fullName evidence="11">Gamma-aminobutyric acid type B receptor subunit 2</fullName>
    </recommendedName>
</protein>